<keyword evidence="7" id="KW-1185">Reference proteome</keyword>
<evidence type="ECO:0000256" key="3">
    <source>
        <dbReference type="ARBA" id="ARBA00023125"/>
    </source>
</evidence>
<dbReference type="NCBIfam" id="TIGR02937">
    <property type="entry name" value="sigma70-ECF"/>
    <property type="match status" value="1"/>
</dbReference>
<keyword evidence="1" id="KW-0805">Transcription regulation</keyword>
<dbReference type="InterPro" id="IPR013324">
    <property type="entry name" value="RNA_pol_sigma_r3/r4-like"/>
</dbReference>
<dbReference type="GO" id="GO:0016987">
    <property type="term" value="F:sigma factor activity"/>
    <property type="evidence" value="ECO:0007669"/>
    <property type="project" value="UniProtKB-KW"/>
</dbReference>
<evidence type="ECO:0000256" key="4">
    <source>
        <dbReference type="ARBA" id="ARBA00023163"/>
    </source>
</evidence>
<organism evidence="6 7">
    <name type="scientific">Adhaeretor mobilis</name>
    <dbReference type="NCBI Taxonomy" id="1930276"/>
    <lineage>
        <taxon>Bacteria</taxon>
        <taxon>Pseudomonadati</taxon>
        <taxon>Planctomycetota</taxon>
        <taxon>Planctomycetia</taxon>
        <taxon>Pirellulales</taxon>
        <taxon>Lacipirellulaceae</taxon>
        <taxon>Adhaeretor</taxon>
    </lineage>
</organism>
<feature type="domain" description="RNA polymerase sigma factor 70 region 4 type 2" evidence="5">
    <location>
        <begin position="149"/>
        <end position="199"/>
    </location>
</feature>
<keyword evidence="4" id="KW-0804">Transcription</keyword>
<dbReference type="PANTHER" id="PTHR30385">
    <property type="entry name" value="SIGMA FACTOR F FLAGELLAR"/>
    <property type="match status" value="1"/>
</dbReference>
<dbReference type="Gene3D" id="1.10.1740.10">
    <property type="match status" value="1"/>
</dbReference>
<sequence>MMSTVNKSADFLLARAQQGSGESLGQLLQLYTNYLRILVVSQLDGKLRQRVSPSDVVQETFFEAHRDFQQFRGKTTPEFLAWLRKILVNNLHTVVEKHVLAGKRDVRREVSAEKLGADLEKSTLRLDAFLPDPGESPSMHLQQREMQVRLANELAALPEDYRDAIVMRHLEGLPFEEIGRRMDRTAGAVRMLWLRAIKLLRERMATDDDSSGVNT</sequence>
<dbReference type="RefSeq" id="WP_145060803.1">
    <property type="nucleotide sequence ID" value="NZ_CP036263.1"/>
</dbReference>
<protein>
    <submittedName>
        <fullName evidence="6">ECF RNA polymerase sigma-E factor</fullName>
    </submittedName>
</protein>
<dbReference type="Gene3D" id="1.10.10.10">
    <property type="entry name" value="Winged helix-like DNA-binding domain superfamily/Winged helix DNA-binding domain"/>
    <property type="match status" value="1"/>
</dbReference>
<dbReference type="InterPro" id="IPR014284">
    <property type="entry name" value="RNA_pol_sigma-70_dom"/>
</dbReference>
<proteinExistence type="predicted"/>
<evidence type="ECO:0000256" key="2">
    <source>
        <dbReference type="ARBA" id="ARBA00023082"/>
    </source>
</evidence>
<evidence type="ECO:0000256" key="1">
    <source>
        <dbReference type="ARBA" id="ARBA00023015"/>
    </source>
</evidence>
<dbReference type="EMBL" id="CP036263">
    <property type="protein sequence ID" value="QDS99615.1"/>
    <property type="molecule type" value="Genomic_DNA"/>
</dbReference>
<evidence type="ECO:0000313" key="7">
    <source>
        <dbReference type="Proteomes" id="UP000319852"/>
    </source>
</evidence>
<dbReference type="OrthoDB" id="265297at2"/>
<dbReference type="InterPro" id="IPR013249">
    <property type="entry name" value="RNA_pol_sigma70_r4_t2"/>
</dbReference>
<dbReference type="AlphaFoldDB" id="A0A517MXK8"/>
<dbReference type="Proteomes" id="UP000319852">
    <property type="component" value="Chromosome"/>
</dbReference>
<dbReference type="NCBIfam" id="TIGR02984">
    <property type="entry name" value="Sig-70_plancto1"/>
    <property type="match status" value="1"/>
</dbReference>
<dbReference type="KEGG" id="amob:HG15A2_29410"/>
<dbReference type="InterPro" id="IPR013325">
    <property type="entry name" value="RNA_pol_sigma_r2"/>
</dbReference>
<gene>
    <name evidence="6" type="primary">rpoE_2</name>
    <name evidence="6" type="ORF">HG15A2_29410</name>
</gene>
<dbReference type="PANTHER" id="PTHR30385:SF8">
    <property type="entry name" value="RNA POLYMERASE SIGMA-E FACTOR"/>
    <property type="match status" value="1"/>
</dbReference>
<dbReference type="SUPFAM" id="SSF88659">
    <property type="entry name" value="Sigma3 and sigma4 domains of RNA polymerase sigma factors"/>
    <property type="match status" value="1"/>
</dbReference>
<dbReference type="GO" id="GO:0006352">
    <property type="term" value="P:DNA-templated transcription initiation"/>
    <property type="evidence" value="ECO:0007669"/>
    <property type="project" value="InterPro"/>
</dbReference>
<keyword evidence="2" id="KW-0731">Sigma factor</keyword>
<dbReference type="SUPFAM" id="SSF88946">
    <property type="entry name" value="Sigma2 domain of RNA polymerase sigma factors"/>
    <property type="match status" value="1"/>
</dbReference>
<dbReference type="GO" id="GO:0003677">
    <property type="term" value="F:DNA binding"/>
    <property type="evidence" value="ECO:0007669"/>
    <property type="project" value="UniProtKB-KW"/>
</dbReference>
<accession>A0A517MXK8</accession>
<evidence type="ECO:0000259" key="5">
    <source>
        <dbReference type="Pfam" id="PF08281"/>
    </source>
</evidence>
<reference evidence="6 7" key="1">
    <citation type="submission" date="2019-02" db="EMBL/GenBank/DDBJ databases">
        <title>Deep-cultivation of Planctomycetes and their phenomic and genomic characterization uncovers novel biology.</title>
        <authorList>
            <person name="Wiegand S."/>
            <person name="Jogler M."/>
            <person name="Boedeker C."/>
            <person name="Pinto D."/>
            <person name="Vollmers J."/>
            <person name="Rivas-Marin E."/>
            <person name="Kohn T."/>
            <person name="Peeters S.H."/>
            <person name="Heuer A."/>
            <person name="Rast P."/>
            <person name="Oberbeckmann S."/>
            <person name="Bunk B."/>
            <person name="Jeske O."/>
            <person name="Meyerdierks A."/>
            <person name="Storesund J.E."/>
            <person name="Kallscheuer N."/>
            <person name="Luecker S."/>
            <person name="Lage O.M."/>
            <person name="Pohl T."/>
            <person name="Merkel B.J."/>
            <person name="Hornburger P."/>
            <person name="Mueller R.-W."/>
            <person name="Bruemmer F."/>
            <person name="Labrenz M."/>
            <person name="Spormann A.M."/>
            <person name="Op den Camp H."/>
            <person name="Overmann J."/>
            <person name="Amann R."/>
            <person name="Jetten M.S.M."/>
            <person name="Mascher T."/>
            <person name="Medema M.H."/>
            <person name="Devos D.P."/>
            <person name="Kaster A.-K."/>
            <person name="Ovreas L."/>
            <person name="Rohde M."/>
            <person name="Galperin M.Y."/>
            <person name="Jogler C."/>
        </authorList>
    </citation>
    <scope>NUCLEOTIDE SEQUENCE [LARGE SCALE GENOMIC DNA]</scope>
    <source>
        <strain evidence="6 7">HG15A2</strain>
    </source>
</reference>
<dbReference type="Pfam" id="PF08281">
    <property type="entry name" value="Sigma70_r4_2"/>
    <property type="match status" value="1"/>
</dbReference>
<name>A0A517MXK8_9BACT</name>
<dbReference type="InterPro" id="IPR014326">
    <property type="entry name" value="RNA_pol_sigma-70_Plancto"/>
</dbReference>
<dbReference type="CDD" id="cd06171">
    <property type="entry name" value="Sigma70_r4"/>
    <property type="match status" value="1"/>
</dbReference>
<dbReference type="InterPro" id="IPR036388">
    <property type="entry name" value="WH-like_DNA-bd_sf"/>
</dbReference>
<evidence type="ECO:0000313" key="6">
    <source>
        <dbReference type="EMBL" id="QDS99615.1"/>
    </source>
</evidence>
<keyword evidence="3" id="KW-0238">DNA-binding</keyword>